<protein>
    <recommendedName>
        <fullName evidence="8">ABC transmembrane type-1 domain-containing protein</fullName>
    </recommendedName>
</protein>
<keyword evidence="6 7" id="KW-0472">Membrane</keyword>
<evidence type="ECO:0000313" key="10">
    <source>
        <dbReference type="Proteomes" id="UP000094412"/>
    </source>
</evidence>
<keyword evidence="4 7" id="KW-0812">Transmembrane</keyword>
<evidence type="ECO:0000256" key="3">
    <source>
        <dbReference type="ARBA" id="ARBA00022475"/>
    </source>
</evidence>
<dbReference type="AlphaFoldDB" id="A0A1C2EDE5"/>
<dbReference type="OrthoDB" id="9805855at2"/>
<proteinExistence type="inferred from homology"/>
<feature type="transmembrane region" description="Helical" evidence="7">
    <location>
        <begin position="230"/>
        <end position="256"/>
    </location>
</feature>
<feature type="domain" description="ABC transmembrane type-1" evidence="8">
    <location>
        <begin position="96"/>
        <end position="295"/>
    </location>
</feature>
<dbReference type="STRING" id="1566387.QV13_01220"/>
<dbReference type="Proteomes" id="UP000094412">
    <property type="component" value="Unassembled WGS sequence"/>
</dbReference>
<sequence length="312" mass="33956">MLAYIARRVLAAVPTLLLVYTMVFLIAHVTPGSPWDVGSNRPMEPSVKEALDAKFRLNQPLYVQYVDYLSGALRGDFGPSYRDQSRSVADIITTFLPVSLKLGAAALLLAIIIGLPLGALAALTTHRYIDAAIRMLSTLGTSMPTYVITSVLIVTFSVALGWLPTFGFKGIFTASAIIPVLSLALAPMAAIIRYFRTSMREVMHLDFVQTARAKGIRPIHVIVRHMGRNALIPIVTVVGAYASYVLVGSFFVESIAGIPGFGRYFVLAVAARDYPVIIGTTLVYAVFVIVFNLIVDVSYFLLDPRVRVDQAG</sequence>
<feature type="transmembrane region" description="Helical" evidence="7">
    <location>
        <begin position="102"/>
        <end position="124"/>
    </location>
</feature>
<evidence type="ECO:0000256" key="7">
    <source>
        <dbReference type="RuleBase" id="RU363032"/>
    </source>
</evidence>
<dbReference type="Pfam" id="PF00528">
    <property type="entry name" value="BPD_transp_1"/>
    <property type="match status" value="1"/>
</dbReference>
<dbReference type="RefSeq" id="WP_065996712.1">
    <property type="nucleotide sequence ID" value="NZ_MDEO01000019.1"/>
</dbReference>
<comment type="subcellular location">
    <subcellularLocation>
        <location evidence="1 7">Cell membrane</location>
        <topology evidence="1 7">Multi-pass membrane protein</topology>
    </subcellularLocation>
</comment>
<keyword evidence="3" id="KW-1003">Cell membrane</keyword>
<dbReference type="PANTHER" id="PTHR43163">
    <property type="entry name" value="DIPEPTIDE TRANSPORT SYSTEM PERMEASE PROTEIN DPPB-RELATED"/>
    <property type="match status" value="1"/>
</dbReference>
<dbReference type="GO" id="GO:0055085">
    <property type="term" value="P:transmembrane transport"/>
    <property type="evidence" value="ECO:0007669"/>
    <property type="project" value="InterPro"/>
</dbReference>
<evidence type="ECO:0000256" key="5">
    <source>
        <dbReference type="ARBA" id="ARBA00022989"/>
    </source>
</evidence>
<dbReference type="PANTHER" id="PTHR43163:SF6">
    <property type="entry name" value="DIPEPTIDE TRANSPORT SYSTEM PERMEASE PROTEIN DPPB-RELATED"/>
    <property type="match status" value="1"/>
</dbReference>
<keyword evidence="5 7" id="KW-1133">Transmembrane helix</keyword>
<feature type="transmembrane region" description="Helical" evidence="7">
    <location>
        <begin position="145"/>
        <end position="165"/>
    </location>
</feature>
<keyword evidence="2 7" id="KW-0813">Transport</keyword>
<dbReference type="InterPro" id="IPR045621">
    <property type="entry name" value="BPD_transp_1_N"/>
</dbReference>
<accession>A0A1C2EDE5</accession>
<dbReference type="InterPro" id="IPR035906">
    <property type="entry name" value="MetI-like_sf"/>
</dbReference>
<evidence type="ECO:0000259" key="8">
    <source>
        <dbReference type="PROSITE" id="PS50928"/>
    </source>
</evidence>
<dbReference type="CDD" id="cd06261">
    <property type="entry name" value="TM_PBP2"/>
    <property type="match status" value="1"/>
</dbReference>
<evidence type="ECO:0000256" key="6">
    <source>
        <dbReference type="ARBA" id="ARBA00023136"/>
    </source>
</evidence>
<evidence type="ECO:0000256" key="1">
    <source>
        <dbReference type="ARBA" id="ARBA00004651"/>
    </source>
</evidence>
<comment type="caution">
    <text evidence="9">The sequence shown here is derived from an EMBL/GenBank/DDBJ whole genome shotgun (WGS) entry which is preliminary data.</text>
</comment>
<gene>
    <name evidence="9" type="ORF">QV13_01220</name>
</gene>
<dbReference type="InterPro" id="IPR000515">
    <property type="entry name" value="MetI-like"/>
</dbReference>
<name>A0A1C2EDE5_9HYPH</name>
<dbReference type="GO" id="GO:0005886">
    <property type="term" value="C:plasma membrane"/>
    <property type="evidence" value="ECO:0007669"/>
    <property type="project" value="UniProtKB-SubCell"/>
</dbReference>
<dbReference type="PROSITE" id="PS50928">
    <property type="entry name" value="ABC_TM1"/>
    <property type="match status" value="1"/>
</dbReference>
<dbReference type="EMBL" id="MDEO01000019">
    <property type="protein sequence ID" value="OCX24996.1"/>
    <property type="molecule type" value="Genomic_DNA"/>
</dbReference>
<evidence type="ECO:0000313" key="9">
    <source>
        <dbReference type="EMBL" id="OCX24996.1"/>
    </source>
</evidence>
<evidence type="ECO:0000256" key="2">
    <source>
        <dbReference type="ARBA" id="ARBA00022448"/>
    </source>
</evidence>
<reference evidence="9 10" key="1">
    <citation type="submission" date="2016-08" db="EMBL/GenBank/DDBJ databases">
        <title>Whole genome sequence of Mesorhizobium sp. strain UASWS1009 isolated from industrial sewage.</title>
        <authorList>
            <person name="Crovadore J."/>
            <person name="Calmin G."/>
            <person name="Chablais R."/>
            <person name="Cochard B."/>
            <person name="Lefort F."/>
        </authorList>
    </citation>
    <scope>NUCLEOTIDE SEQUENCE [LARGE SCALE GENOMIC DNA]</scope>
    <source>
        <strain evidence="9 10">UASWS1009</strain>
    </source>
</reference>
<dbReference type="Pfam" id="PF19300">
    <property type="entry name" value="BPD_transp_1_N"/>
    <property type="match status" value="1"/>
</dbReference>
<organism evidence="9 10">
    <name type="scientific">Mesorhizobium hungaricum</name>
    <dbReference type="NCBI Taxonomy" id="1566387"/>
    <lineage>
        <taxon>Bacteria</taxon>
        <taxon>Pseudomonadati</taxon>
        <taxon>Pseudomonadota</taxon>
        <taxon>Alphaproteobacteria</taxon>
        <taxon>Hyphomicrobiales</taxon>
        <taxon>Phyllobacteriaceae</taxon>
        <taxon>Mesorhizobium</taxon>
    </lineage>
</organism>
<feature type="transmembrane region" description="Helical" evidence="7">
    <location>
        <begin position="171"/>
        <end position="195"/>
    </location>
</feature>
<feature type="transmembrane region" description="Helical" evidence="7">
    <location>
        <begin position="276"/>
        <end position="302"/>
    </location>
</feature>
<comment type="similarity">
    <text evidence="7">Belongs to the binding-protein-dependent transport system permease family.</text>
</comment>
<dbReference type="SUPFAM" id="SSF161098">
    <property type="entry name" value="MetI-like"/>
    <property type="match status" value="1"/>
</dbReference>
<evidence type="ECO:0000256" key="4">
    <source>
        <dbReference type="ARBA" id="ARBA00022692"/>
    </source>
</evidence>
<feature type="transmembrane region" description="Helical" evidence="7">
    <location>
        <begin position="9"/>
        <end position="29"/>
    </location>
</feature>
<dbReference type="Gene3D" id="1.10.3720.10">
    <property type="entry name" value="MetI-like"/>
    <property type="match status" value="1"/>
</dbReference>
<keyword evidence="10" id="KW-1185">Reference proteome</keyword>